<dbReference type="InterPro" id="IPR001680">
    <property type="entry name" value="WD40_rpt"/>
</dbReference>
<dbReference type="PANTHER" id="PTHR19853:SF0">
    <property type="entry name" value="WD REPEAT-CONTAINING PROTEIN 3"/>
    <property type="match status" value="1"/>
</dbReference>
<dbReference type="SUPFAM" id="SSF50978">
    <property type="entry name" value="WD40 repeat-like"/>
    <property type="match status" value="2"/>
</dbReference>
<feature type="repeat" description="WD" evidence="4">
    <location>
        <begin position="686"/>
        <end position="719"/>
    </location>
</feature>
<dbReference type="SMART" id="SM00320">
    <property type="entry name" value="WD40"/>
    <property type="match status" value="11"/>
</dbReference>
<keyword evidence="7" id="KW-1185">Reference proteome</keyword>
<dbReference type="Pfam" id="PF25173">
    <property type="entry name" value="Beta-prop_WDR3_1st"/>
    <property type="match status" value="1"/>
</dbReference>
<keyword evidence="5" id="KW-0175">Coiled coil</keyword>
<dbReference type="InterPro" id="IPR015943">
    <property type="entry name" value="WD40/YVTN_repeat-like_dom_sf"/>
</dbReference>
<feature type="repeat" description="WD" evidence="4">
    <location>
        <begin position="140"/>
        <end position="173"/>
    </location>
</feature>
<evidence type="ECO:0000256" key="2">
    <source>
        <dbReference type="ARBA" id="ARBA00022737"/>
    </source>
</evidence>
<keyword evidence="2" id="KW-0677">Repeat</keyword>
<dbReference type="InterPro" id="IPR007148">
    <property type="entry name" value="SSU_processome_Utp12"/>
</dbReference>
<dbReference type="InterPro" id="IPR036322">
    <property type="entry name" value="WD40_repeat_dom_sf"/>
</dbReference>
<keyword evidence="1 4" id="KW-0853">WD repeat</keyword>
<evidence type="ECO:0000313" key="8">
    <source>
        <dbReference type="WBParaSite" id="scaffold1977_cov233.g4009"/>
    </source>
</evidence>
<comment type="similarity">
    <text evidence="3">Belongs to the WD repeat WDR3/UTP12 family.</text>
</comment>
<dbReference type="Pfam" id="PF04003">
    <property type="entry name" value="Utp12"/>
    <property type="match status" value="1"/>
</dbReference>
<dbReference type="PANTHER" id="PTHR19853">
    <property type="entry name" value="WD REPEAT CONTAINING PROTEIN 3 WDR3"/>
    <property type="match status" value="1"/>
</dbReference>
<organism evidence="7 8">
    <name type="scientific">Meloidogyne javanica</name>
    <name type="common">Root-knot nematode worm</name>
    <dbReference type="NCBI Taxonomy" id="6303"/>
    <lineage>
        <taxon>Eukaryota</taxon>
        <taxon>Metazoa</taxon>
        <taxon>Ecdysozoa</taxon>
        <taxon>Nematoda</taxon>
        <taxon>Chromadorea</taxon>
        <taxon>Rhabditida</taxon>
        <taxon>Tylenchina</taxon>
        <taxon>Tylenchomorpha</taxon>
        <taxon>Tylenchoidea</taxon>
        <taxon>Meloidogynidae</taxon>
        <taxon>Meloidogyninae</taxon>
        <taxon>Meloidogyne</taxon>
        <taxon>Meloidogyne incognita group</taxon>
    </lineage>
</organism>
<evidence type="ECO:0000256" key="5">
    <source>
        <dbReference type="SAM" id="Coils"/>
    </source>
</evidence>
<dbReference type="Pfam" id="PF25172">
    <property type="entry name" value="Beta-prop_WDR3_2nd"/>
    <property type="match status" value="1"/>
</dbReference>
<name>A0A915LYK1_MELJA</name>
<dbReference type="Gene3D" id="2.130.10.10">
    <property type="entry name" value="YVTN repeat-like/Quinoprotein amine dehydrogenase"/>
    <property type="match status" value="3"/>
</dbReference>
<dbReference type="PROSITE" id="PS50294">
    <property type="entry name" value="WD_REPEATS_REGION"/>
    <property type="match status" value="4"/>
</dbReference>
<evidence type="ECO:0000259" key="6">
    <source>
        <dbReference type="Pfam" id="PF04003"/>
    </source>
</evidence>
<dbReference type="PROSITE" id="PS50082">
    <property type="entry name" value="WD_REPEATS_2"/>
    <property type="match status" value="5"/>
</dbReference>
<sequence length="859" mass="97221">MGLTKDFLKFQQSGSFNLLASPNGMVQFVDSVTCAVAAAESVSFYNMRTLAKTKQIRFEGRIVTSFALTKDKSKIAIGYDNGSIHLHRVEDESPPIVFNGHKTGVNYLTFSDDGFILASGGKDSVIALWDVLNESGICSLFGHKGTITHLRFVQNGLYLVSSSKDTQIRFWSLLNRCCFYLLAESQSEIYSFAFLNKENLLVVANSEIELSVFELKWNKEIKEENDDEEILDDLNVKRVCSEDVNDSELIKEDQANKVLQCKKRGSLLRQAKGRALQLSVSSDEAILCCVGADSLVDIYRNFTEEESGKRFRRKLRKLRQRLEIQGNEENKNDLSTQMLKLENEVRKDITTIIARIGDYRADSKVKWVDICDSFTFLPNGRTREYRFYCLLKSNNVLGVSIRVDWKNSATESFLLTSLGQRVHRTDIRALAISSKSDIIVTGSNESAIVWDLQELVSLNKFVADGLQQISASLLFANDTQLILGTRTGSLFLFNLKTCELIEKSDSVHDSITGLFAFPNKDGFVSFGQDKKARFWCFERVKHSSEREYLSIRSKRVLELQDEPLCAAISPNGKFIAFGLLDNTSRVFFMDSLKYFVSLYGHSLPIYCIDISHDNKLIITGSGDKSVRIWGLDFGDCHRSLFAHDGNVTCVQFCINMADDEKLFWSAGSDGKLKQWDAVTFNHIQTLNAHTDQIDAIAQNFDSKILISASRDKSIRVWELTDELIVPGETKNSESGLATLKSMETIKSHIPHILLRAYPNGSFHLFIGDTLEKIQRSSLEKCLLSLPFSYVPELLTELCKCIKQFYKTELMERIIFYLLRIHHNQIVHSIELLPIIDELKTVVPTIIEFSAKNILGTFSV</sequence>
<dbReference type="GO" id="GO:0032040">
    <property type="term" value="C:small-subunit processome"/>
    <property type="evidence" value="ECO:0007669"/>
    <property type="project" value="TreeGrafter"/>
</dbReference>
<dbReference type="GO" id="GO:0034388">
    <property type="term" value="C:Pwp2p-containing subcomplex of 90S preribosome"/>
    <property type="evidence" value="ECO:0007669"/>
    <property type="project" value="TreeGrafter"/>
</dbReference>
<dbReference type="InterPro" id="IPR019775">
    <property type="entry name" value="WD40_repeat_CS"/>
</dbReference>
<dbReference type="CDD" id="cd00200">
    <property type="entry name" value="WD40"/>
    <property type="match status" value="1"/>
</dbReference>
<feature type="repeat" description="WD" evidence="4">
    <location>
        <begin position="640"/>
        <end position="685"/>
    </location>
</feature>
<proteinExistence type="inferred from homology"/>
<dbReference type="InterPro" id="IPR020472">
    <property type="entry name" value="WD40_PAC1"/>
</dbReference>
<dbReference type="AlphaFoldDB" id="A0A915LYK1"/>
<dbReference type="WBParaSite" id="scaffold1977_cov233.g4009">
    <property type="protein sequence ID" value="scaffold1977_cov233.g4009"/>
    <property type="gene ID" value="scaffold1977_cov233.g4009"/>
</dbReference>
<dbReference type="InterPro" id="IPR051570">
    <property type="entry name" value="TBC1_cilium_biogenesis"/>
</dbReference>
<feature type="repeat" description="WD" evidence="4">
    <location>
        <begin position="598"/>
        <end position="639"/>
    </location>
</feature>
<reference evidence="8" key="1">
    <citation type="submission" date="2022-11" db="UniProtKB">
        <authorList>
            <consortium name="WormBaseParasite"/>
        </authorList>
    </citation>
    <scope>IDENTIFICATION</scope>
</reference>
<protein>
    <submittedName>
        <fullName evidence="8">Small-subunit processome Utp12 domain-containing protein</fullName>
    </submittedName>
</protein>
<evidence type="ECO:0000256" key="1">
    <source>
        <dbReference type="ARBA" id="ARBA00022574"/>
    </source>
</evidence>
<evidence type="ECO:0000256" key="3">
    <source>
        <dbReference type="ARBA" id="ARBA00038229"/>
    </source>
</evidence>
<dbReference type="PRINTS" id="PR00320">
    <property type="entry name" value="GPROTEINBRPT"/>
</dbReference>
<evidence type="ECO:0000256" key="4">
    <source>
        <dbReference type="PROSITE-ProRule" id="PRU00221"/>
    </source>
</evidence>
<accession>A0A915LYK1</accession>
<feature type="domain" description="Small-subunit processome Utp12" evidence="6">
    <location>
        <begin position="769"/>
        <end position="842"/>
    </location>
</feature>
<dbReference type="PROSITE" id="PS00678">
    <property type="entry name" value="WD_REPEATS_1"/>
    <property type="match status" value="2"/>
</dbReference>
<dbReference type="GO" id="GO:0030490">
    <property type="term" value="P:maturation of SSU-rRNA"/>
    <property type="evidence" value="ECO:0007669"/>
    <property type="project" value="TreeGrafter"/>
</dbReference>
<feature type="repeat" description="WD" evidence="4">
    <location>
        <begin position="98"/>
        <end position="131"/>
    </location>
</feature>
<dbReference type="Proteomes" id="UP000887561">
    <property type="component" value="Unplaced"/>
</dbReference>
<feature type="coiled-coil region" evidence="5">
    <location>
        <begin position="312"/>
        <end position="344"/>
    </location>
</feature>
<dbReference type="GO" id="GO:0030515">
    <property type="term" value="F:snoRNA binding"/>
    <property type="evidence" value="ECO:0007669"/>
    <property type="project" value="TreeGrafter"/>
</dbReference>
<evidence type="ECO:0000313" key="7">
    <source>
        <dbReference type="Proteomes" id="UP000887561"/>
    </source>
</evidence>